<evidence type="ECO:0000256" key="5">
    <source>
        <dbReference type="RuleBase" id="RU003909"/>
    </source>
</evidence>
<dbReference type="GO" id="GO:0030036">
    <property type="term" value="P:actin cytoskeleton organization"/>
    <property type="evidence" value="ECO:0007669"/>
    <property type="project" value="InterPro"/>
</dbReference>
<keyword evidence="6" id="KW-1185">Reference proteome</keyword>
<dbReference type="InterPro" id="IPR036140">
    <property type="entry name" value="PFN_sf"/>
</dbReference>
<evidence type="ECO:0000256" key="2">
    <source>
        <dbReference type="ARBA" id="ARBA00010058"/>
    </source>
</evidence>
<sequence>MSWDEYIKNLMAKDFVMDAALVGHKAGGESVWASTPGGKLSGITVAEIKVLNGTDRSILFSSGVTLAGNKTTVLRDTLNTEEVWTMDIRTKPSDDDANSYSVCVAKSLQALIIVKAKKDIHGGMVNKAAYEMATYLRGQQY</sequence>
<dbReference type="GO" id="GO:0055113">
    <property type="term" value="P:epiboly involved in gastrulation with mouth forming second"/>
    <property type="evidence" value="ECO:0007669"/>
    <property type="project" value="Ensembl"/>
</dbReference>
<dbReference type="Pfam" id="PF00235">
    <property type="entry name" value="Profilin"/>
    <property type="match status" value="1"/>
</dbReference>
<dbReference type="KEGG" id="char:105904566"/>
<comment type="subcellular location">
    <subcellularLocation>
        <location evidence="1">Cytoplasm</location>
        <location evidence="1">Cytoskeleton</location>
    </subcellularLocation>
</comment>
<evidence type="ECO:0000256" key="4">
    <source>
        <dbReference type="ARBA" id="ARBA00023212"/>
    </source>
</evidence>
<dbReference type="PRINTS" id="PR01639">
    <property type="entry name" value="PROFILINMAML"/>
</dbReference>
<dbReference type="InterPro" id="IPR005454">
    <property type="entry name" value="Profilin1/2/3_vertebrate"/>
</dbReference>
<proteinExistence type="inferred from homology"/>
<dbReference type="GO" id="GO:0003779">
    <property type="term" value="F:actin binding"/>
    <property type="evidence" value="ECO:0007669"/>
    <property type="project" value="UniProtKB-KW"/>
</dbReference>
<accession>A0A6P3W2C7</accession>
<dbReference type="GO" id="GO:0032233">
    <property type="term" value="P:positive regulation of actin filament bundle assembly"/>
    <property type="evidence" value="ECO:0007669"/>
    <property type="project" value="TreeGrafter"/>
</dbReference>
<dbReference type="PANTHER" id="PTHR13936">
    <property type="entry name" value="PROFILIN"/>
    <property type="match status" value="1"/>
</dbReference>
<evidence type="ECO:0000256" key="3">
    <source>
        <dbReference type="ARBA" id="ARBA00022490"/>
    </source>
</evidence>
<dbReference type="InterPro" id="IPR005455">
    <property type="entry name" value="PFN_euk"/>
</dbReference>
<dbReference type="SUPFAM" id="SSF55770">
    <property type="entry name" value="Profilin (actin-binding protein)"/>
    <property type="match status" value="1"/>
</dbReference>
<dbReference type="GO" id="GO:0005856">
    <property type="term" value="C:cytoskeleton"/>
    <property type="evidence" value="ECO:0007669"/>
    <property type="project" value="UniProtKB-SubCell"/>
</dbReference>
<protein>
    <recommendedName>
        <fullName evidence="5">Profilin</fullName>
    </recommendedName>
</protein>
<reference evidence="7" key="1">
    <citation type="submission" date="2025-08" db="UniProtKB">
        <authorList>
            <consortium name="RefSeq"/>
        </authorList>
    </citation>
    <scope>IDENTIFICATION</scope>
</reference>
<gene>
    <name evidence="7" type="primary">pfn1</name>
</gene>
<comment type="similarity">
    <text evidence="2 5">Belongs to the profilin family.</text>
</comment>
<dbReference type="CTD" id="5216"/>
<dbReference type="Gene3D" id="3.30.450.30">
    <property type="entry name" value="Dynein light chain 2a, cytoplasmic"/>
    <property type="match status" value="1"/>
</dbReference>
<dbReference type="CDD" id="cd00148">
    <property type="entry name" value="PROF"/>
    <property type="match status" value="1"/>
</dbReference>
<evidence type="ECO:0000313" key="7">
    <source>
        <dbReference type="RefSeq" id="XP_012687924.1"/>
    </source>
</evidence>
<dbReference type="GO" id="GO:0005737">
    <property type="term" value="C:cytoplasm"/>
    <property type="evidence" value="ECO:0007669"/>
    <property type="project" value="TreeGrafter"/>
</dbReference>
<keyword evidence="4" id="KW-0206">Cytoskeleton</keyword>
<dbReference type="InterPro" id="IPR048278">
    <property type="entry name" value="PFN"/>
</dbReference>
<keyword evidence="3" id="KW-0963">Cytoplasm</keyword>
<dbReference type="OrthoDB" id="421374at2759"/>
<dbReference type="AlphaFoldDB" id="A0A6P3W2C7"/>
<evidence type="ECO:0000256" key="1">
    <source>
        <dbReference type="ARBA" id="ARBA00004245"/>
    </source>
</evidence>
<dbReference type="GO" id="GO:0030833">
    <property type="term" value="P:regulation of actin filament polymerization"/>
    <property type="evidence" value="ECO:0007669"/>
    <property type="project" value="TreeGrafter"/>
</dbReference>
<dbReference type="GO" id="GO:0060027">
    <property type="term" value="P:convergent extension involved in gastrulation"/>
    <property type="evidence" value="ECO:0007669"/>
    <property type="project" value="Ensembl"/>
</dbReference>
<evidence type="ECO:0000313" key="6">
    <source>
        <dbReference type="Proteomes" id="UP000515152"/>
    </source>
</evidence>
<name>A0A6P3W2C7_CLUHA</name>
<dbReference type="RefSeq" id="XP_012687924.1">
    <property type="nucleotide sequence ID" value="XM_012832470.3"/>
</dbReference>
<dbReference type="PANTHER" id="PTHR13936:SF17">
    <property type="entry name" value="PROFILIN"/>
    <property type="match status" value="1"/>
</dbReference>
<dbReference type="Proteomes" id="UP000515152">
    <property type="component" value="Chromosome 18"/>
</dbReference>
<dbReference type="GeneID" id="105904566"/>
<dbReference type="SMART" id="SM00392">
    <property type="entry name" value="PROF"/>
    <property type="match status" value="1"/>
</dbReference>
<keyword evidence="5" id="KW-0009">Actin-binding</keyword>
<organism evidence="6 7">
    <name type="scientific">Clupea harengus</name>
    <name type="common">Atlantic herring</name>
    <dbReference type="NCBI Taxonomy" id="7950"/>
    <lineage>
        <taxon>Eukaryota</taxon>
        <taxon>Metazoa</taxon>
        <taxon>Chordata</taxon>
        <taxon>Craniata</taxon>
        <taxon>Vertebrata</taxon>
        <taxon>Euteleostomi</taxon>
        <taxon>Actinopterygii</taxon>
        <taxon>Neopterygii</taxon>
        <taxon>Teleostei</taxon>
        <taxon>Clupei</taxon>
        <taxon>Clupeiformes</taxon>
        <taxon>Clupeoidei</taxon>
        <taxon>Clupeidae</taxon>
        <taxon>Clupea</taxon>
    </lineage>
</organism>